<keyword evidence="6" id="KW-0540">Nuclease</keyword>
<evidence type="ECO:0000256" key="2">
    <source>
        <dbReference type="ARBA" id="ARBA00022747"/>
    </source>
</evidence>
<gene>
    <name evidence="6" type="ORF">R9Z33_08590</name>
</gene>
<evidence type="ECO:0000259" key="5">
    <source>
        <dbReference type="Pfam" id="PF01420"/>
    </source>
</evidence>
<dbReference type="RefSeq" id="WP_318650879.1">
    <property type="nucleotide sequence ID" value="NZ_CP137852.1"/>
</dbReference>
<keyword evidence="6" id="KW-0255">Endonuclease</keyword>
<feature type="region of interest" description="Disordered" evidence="4">
    <location>
        <begin position="1"/>
        <end position="41"/>
    </location>
</feature>
<dbReference type="GO" id="GO:0016787">
    <property type="term" value="F:hydrolase activity"/>
    <property type="evidence" value="ECO:0007669"/>
    <property type="project" value="UniProtKB-KW"/>
</dbReference>
<comment type="similarity">
    <text evidence="1">Belongs to the type-I restriction system S methylase family.</text>
</comment>
<reference evidence="6 7" key="1">
    <citation type="submission" date="2023-11" db="EMBL/GenBank/DDBJ databases">
        <title>Arctic aerobic anoxygenic photoheterotroph Sediminicoccus rosea KRV36 adapts its photosynthesis to long days of polar summer.</title>
        <authorList>
            <person name="Tomasch J."/>
            <person name="Kopejtka K."/>
            <person name="Bily T."/>
            <person name="Gardiner A.T."/>
            <person name="Gardian Z."/>
            <person name="Shivaramu S."/>
            <person name="Koblizek M."/>
            <person name="Engelhardt F."/>
            <person name="Kaftan D."/>
        </authorList>
    </citation>
    <scope>NUCLEOTIDE SEQUENCE [LARGE SCALE GENOMIC DNA]</scope>
    <source>
        <strain evidence="6 7">R-30</strain>
    </source>
</reference>
<dbReference type="PANTHER" id="PTHR43140:SF1">
    <property type="entry name" value="TYPE I RESTRICTION ENZYME ECOKI SPECIFICITY SUBUNIT"/>
    <property type="match status" value="1"/>
</dbReference>
<feature type="domain" description="Type I restriction modification DNA specificity" evidence="5">
    <location>
        <begin position="11"/>
        <end position="172"/>
    </location>
</feature>
<name>A0ABZ0PNI3_9PROT</name>
<dbReference type="PANTHER" id="PTHR43140">
    <property type="entry name" value="TYPE-1 RESTRICTION ENZYME ECOKI SPECIFICITY PROTEIN"/>
    <property type="match status" value="1"/>
</dbReference>
<dbReference type="InterPro" id="IPR000055">
    <property type="entry name" value="Restrct_endonuc_typeI_TRD"/>
</dbReference>
<feature type="region of interest" description="Disordered" evidence="4">
    <location>
        <begin position="213"/>
        <end position="238"/>
    </location>
</feature>
<dbReference type="Proteomes" id="UP001305521">
    <property type="component" value="Chromosome"/>
</dbReference>
<evidence type="ECO:0000313" key="6">
    <source>
        <dbReference type="EMBL" id="WPB86922.1"/>
    </source>
</evidence>
<dbReference type="Pfam" id="PF01420">
    <property type="entry name" value="Methylase_S"/>
    <property type="match status" value="1"/>
</dbReference>
<keyword evidence="7" id="KW-1185">Reference proteome</keyword>
<organism evidence="6 7">
    <name type="scientific">Sediminicoccus rosea</name>
    <dbReference type="NCBI Taxonomy" id="1225128"/>
    <lineage>
        <taxon>Bacteria</taxon>
        <taxon>Pseudomonadati</taxon>
        <taxon>Pseudomonadota</taxon>
        <taxon>Alphaproteobacteria</taxon>
        <taxon>Acetobacterales</taxon>
        <taxon>Roseomonadaceae</taxon>
        <taxon>Sediminicoccus</taxon>
    </lineage>
</organism>
<keyword evidence="3" id="KW-0238">DNA-binding</keyword>
<evidence type="ECO:0000256" key="4">
    <source>
        <dbReference type="SAM" id="MobiDB-lite"/>
    </source>
</evidence>
<accession>A0ABZ0PNI3</accession>
<dbReference type="EC" id="3.1.21.-" evidence="6"/>
<evidence type="ECO:0000256" key="1">
    <source>
        <dbReference type="ARBA" id="ARBA00010923"/>
    </source>
</evidence>
<dbReference type="SUPFAM" id="SSF116734">
    <property type="entry name" value="DNA methylase specificity domain"/>
    <property type="match status" value="2"/>
</dbReference>
<dbReference type="EMBL" id="CP137852">
    <property type="protein sequence ID" value="WPB86922.1"/>
    <property type="molecule type" value="Genomic_DNA"/>
</dbReference>
<proteinExistence type="inferred from homology"/>
<protein>
    <submittedName>
        <fullName evidence="6">Restriction endonuclease subunit S</fullName>
        <ecNumber evidence="6">3.1.21.-</ecNumber>
    </submittedName>
</protein>
<evidence type="ECO:0000256" key="3">
    <source>
        <dbReference type="ARBA" id="ARBA00023125"/>
    </source>
</evidence>
<evidence type="ECO:0000313" key="7">
    <source>
        <dbReference type="Proteomes" id="UP001305521"/>
    </source>
</evidence>
<dbReference type="GO" id="GO:0004519">
    <property type="term" value="F:endonuclease activity"/>
    <property type="evidence" value="ECO:0007669"/>
    <property type="project" value="UniProtKB-KW"/>
</dbReference>
<sequence length="581" mass="61828">MTNPEDNGDGPRGWVTVPVGSVGGVRVGKQRSPGAQTGRHPTPYIRAANITPAGLDLSDLFTMDFSPAERRTFSLRQGDVVLTEASGSAAQVGRAALWPAQAPECCFQNTVVRFRSHAASPRYALVVFRHFAASGTFARTARGVGIQHLGVTRFAALPFPLPPLAEQDRIAAEVEVRMSGIEEARASLTSALARVREQEREIVAAAARGRLLTKNEDGGATPSGAARPPAPNAKDGGQRLLFEGAHGEEAWSDPLPAGWRWVRIDEAGELKLGRQRSSARRGGGSPTAYLRVANVQEDAIATDDLATMDFTPAEQEAYAVHPGDILLNVGQSPELVGRPALVREDLGRLAFQNHLARFRPRPGIDGEYALLVFRHYLHSGLFRSVATWSTNLATLGLGRLAALPFPLPPPETQSRIAAEAARRLEASRSQAQAIRAALEKLPTLEAELLTAAVRGTLVPQDPSDEPASVLLERLGPVPVDADRAAKGGTEDPPSAEDPTVDTAAKYDDDPVAAGGRLAASLRAAGRPLPLPDLLARAGYDGAAVDDVERFYLALREELECTVRVVGDAVENAVLEAVPNAA</sequence>
<feature type="region of interest" description="Disordered" evidence="4">
    <location>
        <begin position="480"/>
        <end position="508"/>
    </location>
</feature>
<keyword evidence="2" id="KW-0680">Restriction system</keyword>
<dbReference type="InterPro" id="IPR051212">
    <property type="entry name" value="Type-I_RE_S_subunit"/>
</dbReference>
<keyword evidence="6" id="KW-0378">Hydrolase</keyword>
<dbReference type="InterPro" id="IPR044946">
    <property type="entry name" value="Restrct_endonuc_typeI_TRD_sf"/>
</dbReference>
<dbReference type="Gene3D" id="3.90.220.20">
    <property type="entry name" value="DNA methylase specificity domains"/>
    <property type="match status" value="2"/>
</dbReference>
<feature type="compositionally biased region" description="Basic and acidic residues" evidence="4">
    <location>
        <begin position="480"/>
        <end position="489"/>
    </location>
</feature>